<dbReference type="InterPro" id="IPR013196">
    <property type="entry name" value="HTH_11"/>
</dbReference>
<dbReference type="InterPro" id="IPR026881">
    <property type="entry name" value="WYL_dom"/>
</dbReference>
<dbReference type="InterPro" id="IPR051534">
    <property type="entry name" value="CBASS_pafABC_assoc_protein"/>
</dbReference>
<dbReference type="InterPro" id="IPR036388">
    <property type="entry name" value="WH-like_DNA-bd_sf"/>
</dbReference>
<dbReference type="SUPFAM" id="SSF46785">
    <property type="entry name" value="Winged helix' DNA-binding domain"/>
    <property type="match status" value="1"/>
</dbReference>
<dbReference type="Pfam" id="PF13280">
    <property type="entry name" value="WYL"/>
    <property type="match status" value="1"/>
</dbReference>
<dbReference type="PANTHER" id="PTHR34580">
    <property type="match status" value="1"/>
</dbReference>
<dbReference type="PIRSF" id="PIRSF016838">
    <property type="entry name" value="PafC"/>
    <property type="match status" value="1"/>
</dbReference>
<dbReference type="InterPro" id="IPR036390">
    <property type="entry name" value="WH_DNA-bd_sf"/>
</dbReference>
<comment type="caution">
    <text evidence="4">The sequence shown here is derived from an EMBL/GenBank/DDBJ whole genome shotgun (WGS) entry which is preliminary data.</text>
</comment>
<gene>
    <name evidence="4" type="ORF">KSZ_66610</name>
</gene>
<dbReference type="RefSeq" id="WP_201366216.1">
    <property type="nucleotide sequence ID" value="NZ_BNJJ01000026.1"/>
</dbReference>
<feature type="domain" description="WCX" evidence="3">
    <location>
        <begin position="235"/>
        <end position="311"/>
    </location>
</feature>
<dbReference type="PROSITE" id="PS52050">
    <property type="entry name" value="WYL"/>
    <property type="match status" value="1"/>
</dbReference>
<name>A0ABQ3VRX3_9CHLR</name>
<dbReference type="PANTHER" id="PTHR34580:SF1">
    <property type="entry name" value="PROTEIN PAFC"/>
    <property type="match status" value="1"/>
</dbReference>
<proteinExistence type="predicted"/>
<evidence type="ECO:0000259" key="1">
    <source>
        <dbReference type="Pfam" id="PF08279"/>
    </source>
</evidence>
<feature type="domain" description="WYL" evidence="2">
    <location>
        <begin position="139"/>
        <end position="211"/>
    </location>
</feature>
<evidence type="ECO:0000313" key="4">
    <source>
        <dbReference type="EMBL" id="GHO88655.1"/>
    </source>
</evidence>
<reference evidence="4 5" key="1">
    <citation type="journal article" date="2021" name="Int. J. Syst. Evol. Microbiol.">
        <title>Reticulibacter mediterranei gen. nov., sp. nov., within the new family Reticulibacteraceae fam. nov., and Ktedonospora formicarum gen. nov., sp. nov., Ktedonobacter robiniae sp. nov., Dictyobacter formicarum sp. nov. and Dictyobacter arantiisoli sp. nov., belonging to the class Ktedonobacteria.</title>
        <authorList>
            <person name="Yabe S."/>
            <person name="Zheng Y."/>
            <person name="Wang C.M."/>
            <person name="Sakai Y."/>
            <person name="Abe K."/>
            <person name="Yokota A."/>
            <person name="Donadio S."/>
            <person name="Cavaletti L."/>
            <person name="Monciardini P."/>
        </authorList>
    </citation>
    <scope>NUCLEOTIDE SEQUENCE [LARGE SCALE GENOMIC DNA]</scope>
    <source>
        <strain evidence="4 5">SOSP1-9</strain>
    </source>
</reference>
<dbReference type="Pfam" id="PF08279">
    <property type="entry name" value="HTH_11"/>
    <property type="match status" value="1"/>
</dbReference>
<dbReference type="Proteomes" id="UP000635565">
    <property type="component" value="Unassembled WGS sequence"/>
</dbReference>
<evidence type="ECO:0000259" key="2">
    <source>
        <dbReference type="Pfam" id="PF13280"/>
    </source>
</evidence>
<evidence type="ECO:0000259" key="3">
    <source>
        <dbReference type="Pfam" id="PF25583"/>
    </source>
</evidence>
<feature type="domain" description="Helix-turn-helix type 11" evidence="1">
    <location>
        <begin position="6"/>
        <end position="58"/>
    </location>
</feature>
<dbReference type="InterPro" id="IPR028349">
    <property type="entry name" value="PafC-like"/>
</dbReference>
<dbReference type="Gene3D" id="1.10.10.10">
    <property type="entry name" value="Winged helix-like DNA-binding domain superfamily/Winged helix DNA-binding domain"/>
    <property type="match status" value="1"/>
</dbReference>
<organism evidence="4 5">
    <name type="scientific">Dictyobacter formicarum</name>
    <dbReference type="NCBI Taxonomy" id="2778368"/>
    <lineage>
        <taxon>Bacteria</taxon>
        <taxon>Bacillati</taxon>
        <taxon>Chloroflexota</taxon>
        <taxon>Ktedonobacteria</taxon>
        <taxon>Ktedonobacterales</taxon>
        <taxon>Dictyobacteraceae</taxon>
        <taxon>Dictyobacter</taxon>
    </lineage>
</organism>
<evidence type="ECO:0000313" key="5">
    <source>
        <dbReference type="Proteomes" id="UP000635565"/>
    </source>
</evidence>
<dbReference type="InterPro" id="IPR057727">
    <property type="entry name" value="WCX_dom"/>
</dbReference>
<sequence>MNKTDRLLAIVLELQRKGRRRAEDLAETFETSKRTIYRDILALCEAGVPVVSVPGQGYSLMKGYFLPPLSFTTEEATMLLLGGNFMAKNFDAQYRAAAESAVRKIEGVLPETLRADVQYLQSNIRFIGPITAPDAKEHETLQQLRRALLDRNTIRFRYHTRHRSDEQSAPQTREADPYGLAYIMSAWHLTAYCHLRQDIRNFRLDRIEELELLTRTFTRPANVNFGQSERDQQRTMTARVLFDSEIARWVRESRSYYVTAEEETADGLLVTLKVRQEREILQWLLSWGSHVKILEPASLRELLAEETRRMLQNYQIENNLTK</sequence>
<accession>A0ABQ3VRX3</accession>
<dbReference type="Pfam" id="PF25583">
    <property type="entry name" value="WCX"/>
    <property type="match status" value="1"/>
</dbReference>
<keyword evidence="5" id="KW-1185">Reference proteome</keyword>
<protein>
    <submittedName>
        <fullName evidence="4">Transcriptional regulator</fullName>
    </submittedName>
</protein>
<dbReference type="EMBL" id="BNJJ01000026">
    <property type="protein sequence ID" value="GHO88655.1"/>
    <property type="molecule type" value="Genomic_DNA"/>
</dbReference>